<name>A0A1E5D6J2_9VIBR</name>
<dbReference type="EMBL" id="AJYW02000028">
    <property type="protein sequence ID" value="OEE79239.1"/>
    <property type="molecule type" value="Genomic_DNA"/>
</dbReference>
<keyword evidence="2" id="KW-1185">Reference proteome</keyword>
<gene>
    <name evidence="1" type="ORF">A130_11955</name>
</gene>
<evidence type="ECO:0000313" key="1">
    <source>
        <dbReference type="EMBL" id="OEE79239.1"/>
    </source>
</evidence>
<protein>
    <submittedName>
        <fullName evidence="1">Uncharacterized protein</fullName>
    </submittedName>
</protein>
<organism evidence="1 2">
    <name type="scientific">Vibrio genomosp. F6 str. FF-238</name>
    <dbReference type="NCBI Taxonomy" id="1191298"/>
    <lineage>
        <taxon>Bacteria</taxon>
        <taxon>Pseudomonadati</taxon>
        <taxon>Pseudomonadota</taxon>
        <taxon>Gammaproteobacteria</taxon>
        <taxon>Vibrionales</taxon>
        <taxon>Vibrionaceae</taxon>
        <taxon>Vibrio</taxon>
    </lineage>
</organism>
<evidence type="ECO:0000313" key="2">
    <source>
        <dbReference type="Proteomes" id="UP000094165"/>
    </source>
</evidence>
<proteinExistence type="predicted"/>
<dbReference type="AlphaFoldDB" id="A0A1E5D6J2"/>
<accession>A0A1E5D6J2</accession>
<reference evidence="1 2" key="1">
    <citation type="journal article" date="2012" name="Science">
        <title>Ecological populations of bacteria act as socially cohesive units of antibiotic production and resistance.</title>
        <authorList>
            <person name="Cordero O.X."/>
            <person name="Wildschutte H."/>
            <person name="Kirkup B."/>
            <person name="Proehl S."/>
            <person name="Ngo L."/>
            <person name="Hussain F."/>
            <person name="Le Roux F."/>
            <person name="Mincer T."/>
            <person name="Polz M.F."/>
        </authorList>
    </citation>
    <scope>NUCLEOTIDE SEQUENCE [LARGE SCALE GENOMIC DNA]</scope>
    <source>
        <strain evidence="1 2">FF-238</strain>
    </source>
</reference>
<dbReference type="Proteomes" id="UP000094165">
    <property type="component" value="Unassembled WGS sequence"/>
</dbReference>
<comment type="caution">
    <text evidence="1">The sequence shown here is derived from an EMBL/GenBank/DDBJ whole genome shotgun (WGS) entry which is preliminary data.</text>
</comment>
<sequence length="62" mass="7248">MLTGMLFLLAVNKFGEVIEPSLFRKSSLYKNHCFKRTINPENYKFRASSFWKIIALDNQSFG</sequence>